<evidence type="ECO:0000256" key="3">
    <source>
        <dbReference type="ARBA" id="ARBA00022723"/>
    </source>
</evidence>
<evidence type="ECO:0000256" key="5">
    <source>
        <dbReference type="ARBA" id="ARBA00022833"/>
    </source>
</evidence>
<dbReference type="Proteomes" id="UP001219567">
    <property type="component" value="Chromosome 4"/>
</dbReference>
<evidence type="ECO:0000256" key="1">
    <source>
        <dbReference type="ARBA" id="ARBA00004604"/>
    </source>
</evidence>
<feature type="region of interest" description="Disordered" evidence="10">
    <location>
        <begin position="55"/>
        <end position="92"/>
    </location>
</feature>
<comment type="subcellular location">
    <subcellularLocation>
        <location evidence="1">Nucleus</location>
        <location evidence="1">Nucleolus</location>
    </subcellularLocation>
</comment>
<evidence type="ECO:0000256" key="2">
    <source>
        <dbReference type="ARBA" id="ARBA00006899"/>
    </source>
</evidence>
<feature type="domain" description="Rrn7/TAF1B C-terminal cyclin" evidence="11">
    <location>
        <begin position="213"/>
        <end position="398"/>
    </location>
</feature>
<dbReference type="PANTHER" id="PTHR31576:SF2">
    <property type="entry name" value="TATA BOX-BINDING PROTEIN-ASSOCIATED FACTOR RNA POLYMERASE I SUBUNIT B"/>
    <property type="match status" value="1"/>
</dbReference>
<keyword evidence="5" id="KW-0862">Zinc</keyword>
<accession>A0AAJ5YYT4</accession>
<evidence type="ECO:0000313" key="13">
    <source>
        <dbReference type="Proteomes" id="UP001219567"/>
    </source>
</evidence>
<dbReference type="GO" id="GO:0008270">
    <property type="term" value="F:zinc ion binding"/>
    <property type="evidence" value="ECO:0007669"/>
    <property type="project" value="UniProtKB-KW"/>
</dbReference>
<evidence type="ECO:0000256" key="7">
    <source>
        <dbReference type="ARBA" id="ARBA00023125"/>
    </source>
</evidence>
<gene>
    <name evidence="12" type="ORF">MYAM1_002804</name>
</gene>
<name>A0AAJ5YYT4_9BASI</name>
<evidence type="ECO:0000256" key="6">
    <source>
        <dbReference type="ARBA" id="ARBA00023015"/>
    </source>
</evidence>
<protein>
    <recommendedName>
        <fullName evidence="11">Rrn7/TAF1B C-terminal cyclin domain-containing protein</fullName>
    </recommendedName>
</protein>
<dbReference type="PANTHER" id="PTHR31576">
    <property type="entry name" value="TATA BOX-BINDING PROTEIN-ASSOCIATED FACTOR RNA POLYMERASE I SUBUNIT B"/>
    <property type="match status" value="1"/>
</dbReference>
<dbReference type="GO" id="GO:0042790">
    <property type="term" value="P:nucleolar large rRNA transcription by RNA polymerase I"/>
    <property type="evidence" value="ECO:0007669"/>
    <property type="project" value="TreeGrafter"/>
</dbReference>
<evidence type="ECO:0000256" key="4">
    <source>
        <dbReference type="ARBA" id="ARBA00022771"/>
    </source>
</evidence>
<keyword evidence="9" id="KW-0539">Nucleus</keyword>
<keyword evidence="3" id="KW-0479">Metal-binding</keyword>
<organism evidence="12 13">
    <name type="scientific">Malassezia yamatoensis</name>
    <dbReference type="NCBI Taxonomy" id="253288"/>
    <lineage>
        <taxon>Eukaryota</taxon>
        <taxon>Fungi</taxon>
        <taxon>Dikarya</taxon>
        <taxon>Basidiomycota</taxon>
        <taxon>Ustilaginomycotina</taxon>
        <taxon>Malasseziomycetes</taxon>
        <taxon>Malasseziales</taxon>
        <taxon>Malasseziaceae</taxon>
        <taxon>Malassezia</taxon>
    </lineage>
</organism>
<dbReference type="AlphaFoldDB" id="A0AAJ5YYT4"/>
<keyword evidence="4" id="KW-0863">Zinc-finger</keyword>
<keyword evidence="6" id="KW-0805">Transcription regulation</keyword>
<evidence type="ECO:0000256" key="9">
    <source>
        <dbReference type="ARBA" id="ARBA00023242"/>
    </source>
</evidence>
<evidence type="ECO:0000256" key="10">
    <source>
        <dbReference type="SAM" id="MobiDB-lite"/>
    </source>
</evidence>
<dbReference type="Pfam" id="PF20645">
    <property type="entry name" value="Rrn7_cyclin_C"/>
    <property type="match status" value="1"/>
</dbReference>
<dbReference type="GO" id="GO:0070860">
    <property type="term" value="C:RNA polymerase I core factor complex"/>
    <property type="evidence" value="ECO:0007669"/>
    <property type="project" value="InterPro"/>
</dbReference>
<keyword evidence="8" id="KW-0804">Transcription</keyword>
<keyword evidence="7" id="KW-0238">DNA-binding</keyword>
<proteinExistence type="inferred from homology"/>
<dbReference type="InterPro" id="IPR048538">
    <property type="entry name" value="Rrn7_cyclin_C"/>
</dbReference>
<dbReference type="InterPro" id="IPR033599">
    <property type="entry name" value="TAF1B/Rrn7"/>
</dbReference>
<evidence type="ECO:0000259" key="11">
    <source>
        <dbReference type="Pfam" id="PF20645"/>
    </source>
</evidence>
<feature type="compositionally biased region" description="Basic residues" evidence="10">
    <location>
        <begin position="68"/>
        <end position="80"/>
    </location>
</feature>
<keyword evidence="13" id="KW-1185">Reference proteome</keyword>
<sequence>MQARRKCALCGSTKFRLLASQLVCSAGHLQRDFRVEAAQEDEGFGTQLTTRARTLNRNSQREAAQADRRRRKHHARRLARGRTSVDAPESQSEANLAQTYSEYLSGDQANFAVLEALQLLLRHQIRAIQQLYSVRGIEHSARNIWGLHVSYANIPAAPLLAAQNTYHANKQTNPTQSSPFLNAHNKVETVSLRSTIAVLYLALVLERLDTENVPTVMEIHRRCNDIATRLQLDFALDWPEVNAVPLLSRFVHRMFLPPAIYIGAKTLLSFLHIDMHLRNVSAQLPNHSQVGGREPSILSYSRNASIPRCVMLMAAIVIAVKLHYGLDGSPRYDPLQIGLPPLDSWLSALRVSVGLESNSKLAHYEPANAPFCPWDTSTDLLGLSDHQLDQYLDFYEQEYLMTDFPNSMRHARRDNIHDLASVGGHTSANPVNIPAIEKQHMNWTNNLRTQLYKTGSESIVSPSPDLLESGEAYPIYAHDPAGVLPRELIQVMECANHVLGMETDPIESFQIHDARQARDQDVLQVAVMQFDEAILATLQRRRNTRPV</sequence>
<evidence type="ECO:0000313" key="12">
    <source>
        <dbReference type="EMBL" id="WFD00058.1"/>
    </source>
</evidence>
<dbReference type="EMBL" id="CP119946">
    <property type="protein sequence ID" value="WFD00058.1"/>
    <property type="molecule type" value="Genomic_DNA"/>
</dbReference>
<comment type="similarity">
    <text evidence="2">Belongs to the RRN7/TAF1B family.</text>
</comment>
<evidence type="ECO:0000256" key="8">
    <source>
        <dbReference type="ARBA" id="ARBA00023163"/>
    </source>
</evidence>
<reference evidence="12 13" key="1">
    <citation type="submission" date="2023-03" db="EMBL/GenBank/DDBJ databases">
        <title>Mating type loci evolution in Malassezia.</title>
        <authorList>
            <person name="Coelho M.A."/>
        </authorList>
    </citation>
    <scope>NUCLEOTIDE SEQUENCE [LARGE SCALE GENOMIC DNA]</scope>
    <source>
        <strain evidence="12 13">CBS 9725</strain>
    </source>
</reference>
<dbReference type="GO" id="GO:0001164">
    <property type="term" value="F:RNA polymerase I core promoter sequence-specific DNA binding"/>
    <property type="evidence" value="ECO:0007669"/>
    <property type="project" value="InterPro"/>
</dbReference>